<dbReference type="KEGG" id="ccin:107273247"/>
<name>A0AAJ7CD00_CEPCN</name>
<dbReference type="SUPFAM" id="SSF53335">
    <property type="entry name" value="S-adenosyl-L-methionine-dependent methyltransferases"/>
    <property type="match status" value="1"/>
</dbReference>
<dbReference type="Gene3D" id="3.40.50.150">
    <property type="entry name" value="Vaccinia Virus protein VP39"/>
    <property type="match status" value="1"/>
</dbReference>
<feature type="transmembrane region" description="Helical" evidence="1">
    <location>
        <begin position="20"/>
        <end position="40"/>
    </location>
</feature>
<dbReference type="InterPro" id="IPR006342">
    <property type="entry name" value="FkbM_mtfrase"/>
</dbReference>
<reference evidence="4" key="1">
    <citation type="submission" date="2025-08" db="UniProtKB">
        <authorList>
            <consortium name="RefSeq"/>
        </authorList>
    </citation>
    <scope>IDENTIFICATION</scope>
</reference>
<gene>
    <name evidence="4" type="primary">LOC107273247</name>
</gene>
<dbReference type="GO" id="GO:0005789">
    <property type="term" value="C:endoplasmic reticulum membrane"/>
    <property type="evidence" value="ECO:0007669"/>
    <property type="project" value="TreeGrafter"/>
</dbReference>
<evidence type="ECO:0000313" key="3">
    <source>
        <dbReference type="Proteomes" id="UP000694920"/>
    </source>
</evidence>
<feature type="domain" description="Methyltransferase FkbM" evidence="2">
    <location>
        <begin position="140"/>
        <end position="304"/>
    </location>
</feature>
<dbReference type="InterPro" id="IPR029063">
    <property type="entry name" value="SAM-dependent_MTases_sf"/>
</dbReference>
<dbReference type="GO" id="GO:0016197">
    <property type="term" value="P:endosomal transport"/>
    <property type="evidence" value="ECO:0007669"/>
    <property type="project" value="TreeGrafter"/>
</dbReference>
<proteinExistence type="predicted"/>
<dbReference type="GO" id="GO:0031902">
    <property type="term" value="C:late endosome membrane"/>
    <property type="evidence" value="ECO:0007669"/>
    <property type="project" value="TreeGrafter"/>
</dbReference>
<keyword evidence="1" id="KW-0472">Membrane</keyword>
<keyword evidence="1" id="KW-1133">Transmembrane helix</keyword>
<keyword evidence="3" id="KW-1185">Reference proteome</keyword>
<dbReference type="GO" id="GO:0005794">
    <property type="term" value="C:Golgi apparatus"/>
    <property type="evidence" value="ECO:0007669"/>
    <property type="project" value="TreeGrafter"/>
</dbReference>
<dbReference type="AlphaFoldDB" id="A0AAJ7CD00"/>
<dbReference type="GeneID" id="107273247"/>
<dbReference type="Proteomes" id="UP000694920">
    <property type="component" value="Unplaced"/>
</dbReference>
<sequence>MEMFKEISQITQRFVCRQKWTLMLCLLFALIIVPTVTHFLKWPSPGDTDMDNVPQELYEDVFRRWYNLTDGEKHWYNLKNDIKWDDVDLLREVKRNWIIQEYDAAKPYSLNDPYLNDTSMGQAQMIREIFQEKKGGFFVECGAYDGETRSNTLNLERFYNWTGLLIEADPINFTKMLIKNRKAWLTPSCLSIEPRPMVANFLMAKNIGRLHDPEHSEEGIENTADVAHTGTHVKVQCFPLATYAAALDVTTIDYFSLDIEGNEMEVLETIPFDRLDIKTLSVEYVHGKKDRDYMINFMKKRGYHVYNFVERDDNLANDVIFVKNTLPNSPLHEL</sequence>
<accession>A0AAJ7CD00</accession>
<evidence type="ECO:0000259" key="2">
    <source>
        <dbReference type="Pfam" id="PF05050"/>
    </source>
</evidence>
<protein>
    <submittedName>
        <fullName evidence="4">Uncharacterized protein LOC107273247</fullName>
    </submittedName>
</protein>
<dbReference type="PANTHER" id="PTHR34009:SF2">
    <property type="entry name" value="PROTEIN STAR"/>
    <property type="match status" value="1"/>
</dbReference>
<dbReference type="InterPro" id="IPR053202">
    <property type="entry name" value="EGF_Rcpt_Signaling_Reg"/>
</dbReference>
<dbReference type="GO" id="GO:0005886">
    <property type="term" value="C:plasma membrane"/>
    <property type="evidence" value="ECO:0007669"/>
    <property type="project" value="TreeGrafter"/>
</dbReference>
<organism evidence="3 4">
    <name type="scientific">Cephus cinctus</name>
    <name type="common">Wheat stem sawfly</name>
    <dbReference type="NCBI Taxonomy" id="211228"/>
    <lineage>
        <taxon>Eukaryota</taxon>
        <taxon>Metazoa</taxon>
        <taxon>Ecdysozoa</taxon>
        <taxon>Arthropoda</taxon>
        <taxon>Hexapoda</taxon>
        <taxon>Insecta</taxon>
        <taxon>Pterygota</taxon>
        <taxon>Neoptera</taxon>
        <taxon>Endopterygota</taxon>
        <taxon>Hymenoptera</taxon>
        <taxon>Cephoidea</taxon>
        <taxon>Cephidae</taxon>
        <taxon>Cephus</taxon>
    </lineage>
</organism>
<evidence type="ECO:0000313" key="4">
    <source>
        <dbReference type="RefSeq" id="XP_015606729.1"/>
    </source>
</evidence>
<dbReference type="GO" id="GO:0006888">
    <property type="term" value="P:endoplasmic reticulum to Golgi vesicle-mediated transport"/>
    <property type="evidence" value="ECO:0007669"/>
    <property type="project" value="TreeGrafter"/>
</dbReference>
<dbReference type="PANTHER" id="PTHR34009">
    <property type="entry name" value="PROTEIN STAR"/>
    <property type="match status" value="1"/>
</dbReference>
<evidence type="ECO:0000256" key="1">
    <source>
        <dbReference type="SAM" id="Phobius"/>
    </source>
</evidence>
<dbReference type="Pfam" id="PF05050">
    <property type="entry name" value="Methyltransf_21"/>
    <property type="match status" value="1"/>
</dbReference>
<dbReference type="RefSeq" id="XP_015606729.1">
    <property type="nucleotide sequence ID" value="XM_015751243.2"/>
</dbReference>
<keyword evidence="1" id="KW-0812">Transmembrane</keyword>